<organism evidence="1 2">
    <name type="scientific">Panagrolaimus sp. JU765</name>
    <dbReference type="NCBI Taxonomy" id="591449"/>
    <lineage>
        <taxon>Eukaryota</taxon>
        <taxon>Metazoa</taxon>
        <taxon>Ecdysozoa</taxon>
        <taxon>Nematoda</taxon>
        <taxon>Chromadorea</taxon>
        <taxon>Rhabditida</taxon>
        <taxon>Tylenchina</taxon>
        <taxon>Panagrolaimomorpha</taxon>
        <taxon>Panagrolaimoidea</taxon>
        <taxon>Panagrolaimidae</taxon>
        <taxon>Panagrolaimus</taxon>
    </lineage>
</organism>
<dbReference type="Proteomes" id="UP000887576">
    <property type="component" value="Unplaced"/>
</dbReference>
<proteinExistence type="predicted"/>
<evidence type="ECO:0000313" key="2">
    <source>
        <dbReference type="WBParaSite" id="JU765_v2.g7325.t1"/>
    </source>
</evidence>
<accession>A0AC34RJF1</accession>
<reference evidence="2" key="1">
    <citation type="submission" date="2022-11" db="UniProtKB">
        <authorList>
            <consortium name="WormBaseParasite"/>
        </authorList>
    </citation>
    <scope>IDENTIFICATION</scope>
</reference>
<protein>
    <submittedName>
        <fullName evidence="2">Protein NDNF C-terminal domain-containing protein</fullName>
    </submittedName>
</protein>
<dbReference type="WBParaSite" id="JU765_v2.g7325.t1">
    <property type="protein sequence ID" value="JU765_v2.g7325.t1"/>
    <property type="gene ID" value="JU765_v2.g7325"/>
</dbReference>
<evidence type="ECO:0000313" key="1">
    <source>
        <dbReference type="Proteomes" id="UP000887576"/>
    </source>
</evidence>
<sequence>MVAHIFLALFLFFSTLNFYVETRHVQFERVSQKFLEDSVEHAIRLTAGKSSIFHYNLPVKKAPFYMVVTPCSAPVHWRLYSPNALVSHFANVHPNSAHFNNLLHVRIPPLVEVIGETKEEMILLGGQADEKRMNYFNPGLDSDYVILNLTSAENTTVRVFFTTIQSNLDKQYPPLPRDGQLSHDIYNDHDDFMLYNIVFRWKMPAAIEQLNNLKHQLHRYKFCILLASKPVYNLCPGKNIINEAEHCVDQTTNHLIIKKLRSKGSLFATLFVRDANNQGTSALRPIEIKLPIDPIDEEITARKKIIRKEDQSMVVHLIDGVVDEWVFPPVRNDVRNYDYIVPKTQKTVNVQFVIRVCSGSVEIRVDKNGKRIKAFSHVSGATRRFAIMANSEEVIRIQMMNHKNREAGFDIWASTQPEWNPFPQLPDDVNLHAQSNKCDSADLQFYRVFDQHVAYCLYYEKVTFASTFKQKHMNATEQCWPSKPPGELVTCFEEDRAADPERAKEELIHMTVPGLRPNTIYRFVLTVVSVGKPYMRELKYKQQSVHTAVKC</sequence>
<name>A0AC34RJF1_9BILA</name>